<dbReference type="InterPro" id="IPR011701">
    <property type="entry name" value="MFS"/>
</dbReference>
<feature type="transmembrane region" description="Helical" evidence="3">
    <location>
        <begin position="359"/>
        <end position="385"/>
    </location>
</feature>
<comment type="subcellular location">
    <subcellularLocation>
        <location evidence="1">Membrane</location>
        <topology evidence="1">Multi-pass membrane protein</topology>
    </subcellularLocation>
</comment>
<dbReference type="Pfam" id="PF07690">
    <property type="entry name" value="MFS_1"/>
    <property type="match status" value="1"/>
</dbReference>
<organism evidence="4 5">
    <name type="scientific">Favolaschia claudopus</name>
    <dbReference type="NCBI Taxonomy" id="2862362"/>
    <lineage>
        <taxon>Eukaryota</taxon>
        <taxon>Fungi</taxon>
        <taxon>Dikarya</taxon>
        <taxon>Basidiomycota</taxon>
        <taxon>Agaricomycotina</taxon>
        <taxon>Agaricomycetes</taxon>
        <taxon>Agaricomycetidae</taxon>
        <taxon>Agaricales</taxon>
        <taxon>Marasmiineae</taxon>
        <taxon>Mycenaceae</taxon>
        <taxon>Favolaschia</taxon>
    </lineage>
</organism>
<feature type="transmembrane region" description="Helical" evidence="3">
    <location>
        <begin position="423"/>
        <end position="448"/>
    </location>
</feature>
<dbReference type="PANTHER" id="PTHR11360">
    <property type="entry name" value="MONOCARBOXYLATE TRANSPORTER"/>
    <property type="match status" value="1"/>
</dbReference>
<dbReference type="AlphaFoldDB" id="A0AAW0CYP6"/>
<dbReference type="GO" id="GO:0016020">
    <property type="term" value="C:membrane"/>
    <property type="evidence" value="ECO:0007669"/>
    <property type="project" value="UniProtKB-SubCell"/>
</dbReference>
<evidence type="ECO:0000313" key="4">
    <source>
        <dbReference type="EMBL" id="KAK7044474.1"/>
    </source>
</evidence>
<feature type="transmembrane region" description="Helical" evidence="3">
    <location>
        <begin position="61"/>
        <end position="82"/>
    </location>
</feature>
<dbReference type="PANTHER" id="PTHR11360:SF319">
    <property type="entry name" value="MAJOR FACILITATOR SUPERFAMILY (MFS) PROFILE DOMAIN-CONTAINING PROTEIN"/>
    <property type="match status" value="1"/>
</dbReference>
<keyword evidence="3" id="KW-0472">Membrane</keyword>
<feature type="transmembrane region" description="Helical" evidence="3">
    <location>
        <begin position="397"/>
        <end position="417"/>
    </location>
</feature>
<gene>
    <name evidence="4" type="ORF">R3P38DRAFT_3258602</name>
</gene>
<evidence type="ECO:0000313" key="5">
    <source>
        <dbReference type="Proteomes" id="UP001362999"/>
    </source>
</evidence>
<feature type="transmembrane region" description="Helical" evidence="3">
    <location>
        <begin position="335"/>
        <end position="353"/>
    </location>
</feature>
<feature type="transmembrane region" description="Helical" evidence="3">
    <location>
        <begin position="224"/>
        <end position="243"/>
    </location>
</feature>
<proteinExistence type="inferred from homology"/>
<feature type="transmembrane region" description="Helical" evidence="3">
    <location>
        <begin position="191"/>
        <end position="212"/>
    </location>
</feature>
<feature type="transmembrane region" description="Helical" evidence="3">
    <location>
        <begin position="157"/>
        <end position="179"/>
    </location>
</feature>
<feature type="transmembrane region" description="Helical" evidence="3">
    <location>
        <begin position="132"/>
        <end position="151"/>
    </location>
</feature>
<accession>A0AAW0CYP6</accession>
<reference evidence="4 5" key="1">
    <citation type="journal article" date="2024" name="J Genomics">
        <title>Draft genome sequencing and assembly of Favolaschia claudopus CIRM-BRFM 2984 isolated from oak limbs.</title>
        <authorList>
            <person name="Navarro D."/>
            <person name="Drula E."/>
            <person name="Chaduli D."/>
            <person name="Cazenave R."/>
            <person name="Ahrendt S."/>
            <person name="Wang J."/>
            <person name="Lipzen A."/>
            <person name="Daum C."/>
            <person name="Barry K."/>
            <person name="Grigoriev I.V."/>
            <person name="Favel A."/>
            <person name="Rosso M.N."/>
            <person name="Martin F."/>
        </authorList>
    </citation>
    <scope>NUCLEOTIDE SEQUENCE [LARGE SCALE GENOMIC DNA]</scope>
    <source>
        <strain evidence="4 5">CIRM-BRFM 2984</strain>
    </source>
</reference>
<dbReference type="InterPro" id="IPR050327">
    <property type="entry name" value="Proton-linked_MCT"/>
</dbReference>
<feature type="transmembrane region" description="Helical" evidence="3">
    <location>
        <begin position="102"/>
        <end position="120"/>
    </location>
</feature>
<dbReference type="Proteomes" id="UP001362999">
    <property type="component" value="Unassembled WGS sequence"/>
</dbReference>
<evidence type="ECO:0000256" key="2">
    <source>
        <dbReference type="ARBA" id="ARBA00006727"/>
    </source>
</evidence>
<sequence length="457" mass="48931">MEKNVVAFTVEFTTHNGGDESEKGIAAIVHVESEAATLSEFQTQSEPPKPEAVTVPDGGFVAWRTVVGAWLVMLSTFGYVFAFGVQEDYYVRFYLANHTPSSIGWIASFQLTMPFLLAPISGKLFDDGGFHALEICGGLLFTFSVFMLSLAKPGQYYQIFLAQGVGMGVGLGLTFLPTLGIVVHHFKNKRGLASGIVLSGSSTGATIFPIMFNHLIPKLGFGGTIRATAAIIPPCLVVGNLLMRTRLPSRRNRPAGPSVNVKAFFAEAEYIWAILGLFFSALGVYFPIIYIQLFSVQHKVDNTLAFYSVAMMNVSGGFVRILANHLGDLCGPFNVQLTCSICCGAVIWAMLGIHNGASLVVISILYGAFSGAWISLGFACIASMARSPAEVGARSGIALAFMSLGVLVSSPIQGALLGHTFTWINAVAFSTTLMFAGAACCATARTLLARRKKTWRV</sequence>
<protein>
    <submittedName>
        <fullName evidence="4">MFS general substrate transporter</fullName>
    </submittedName>
</protein>
<dbReference type="EMBL" id="JAWWNJ010000011">
    <property type="protein sequence ID" value="KAK7044474.1"/>
    <property type="molecule type" value="Genomic_DNA"/>
</dbReference>
<feature type="transmembrane region" description="Helical" evidence="3">
    <location>
        <begin position="304"/>
        <end position="323"/>
    </location>
</feature>
<comment type="caution">
    <text evidence="4">The sequence shown here is derived from an EMBL/GenBank/DDBJ whole genome shotgun (WGS) entry which is preliminary data.</text>
</comment>
<dbReference type="GO" id="GO:0022857">
    <property type="term" value="F:transmembrane transporter activity"/>
    <property type="evidence" value="ECO:0007669"/>
    <property type="project" value="InterPro"/>
</dbReference>
<name>A0AAW0CYP6_9AGAR</name>
<dbReference type="SUPFAM" id="SSF103473">
    <property type="entry name" value="MFS general substrate transporter"/>
    <property type="match status" value="1"/>
</dbReference>
<dbReference type="Gene3D" id="1.20.1250.20">
    <property type="entry name" value="MFS general substrate transporter like domains"/>
    <property type="match status" value="2"/>
</dbReference>
<keyword evidence="3" id="KW-0812">Transmembrane</keyword>
<feature type="transmembrane region" description="Helical" evidence="3">
    <location>
        <begin position="270"/>
        <end position="292"/>
    </location>
</feature>
<keyword evidence="5" id="KW-1185">Reference proteome</keyword>
<comment type="similarity">
    <text evidence="2">Belongs to the major facilitator superfamily. Monocarboxylate porter (TC 2.A.1.13) family.</text>
</comment>
<evidence type="ECO:0000256" key="1">
    <source>
        <dbReference type="ARBA" id="ARBA00004141"/>
    </source>
</evidence>
<dbReference type="InterPro" id="IPR036259">
    <property type="entry name" value="MFS_trans_sf"/>
</dbReference>
<evidence type="ECO:0000256" key="3">
    <source>
        <dbReference type="SAM" id="Phobius"/>
    </source>
</evidence>
<keyword evidence="3" id="KW-1133">Transmembrane helix</keyword>